<sequence length="332" mass="35812">MNEILLEARDIEVRFNAVRAVDGVSLTVAPGETLAIVGESGCGKTTLGRSLALLQRPTSGKVMFDGAELTALSDRQLRQARRQLQMVFQDPYASLDPRQRVGEIVGEPLLIAGVDRATRQKRVAELLDMVGLGADMAQRLPREFSGGQRQRIGIARALACEPKLIICDEPLSALDVSIQAQIVNLLIDLQRRLRLTYVFISHDLAVVRQMASRVAVMYLGRIVEIAETEQLFSAPRHPYTVALLSSVPTLGSGPSPVAEDFLLAGDPPSPSRVPSGCRFHTRCWLSGKLGHPERCATQAPVSAGEGGHLAACHFSDEIAPLLSTSPLLKGAA</sequence>
<keyword evidence="2" id="KW-1185">Reference proteome</keyword>
<comment type="caution">
    <text evidence="1">The sequence shown here is derived from an EMBL/GenBank/DDBJ whole genome shotgun (WGS) entry which is preliminary data.</text>
</comment>
<dbReference type="EMBL" id="JAENHL010000007">
    <property type="protein sequence ID" value="MBK1868455.1"/>
    <property type="molecule type" value="Genomic_DNA"/>
</dbReference>
<organism evidence="1 2">
    <name type="scientific">Taklimakanibacter albus</name>
    <dbReference type="NCBI Taxonomy" id="2800327"/>
    <lineage>
        <taxon>Bacteria</taxon>
        <taxon>Pseudomonadati</taxon>
        <taxon>Pseudomonadota</taxon>
        <taxon>Alphaproteobacteria</taxon>
        <taxon>Hyphomicrobiales</taxon>
        <taxon>Aestuariivirgaceae</taxon>
        <taxon>Taklimakanibacter</taxon>
    </lineage>
</organism>
<evidence type="ECO:0000313" key="1">
    <source>
        <dbReference type="EMBL" id="MBK1868455.1"/>
    </source>
</evidence>
<dbReference type="Proteomes" id="UP000616151">
    <property type="component" value="Unassembled WGS sequence"/>
</dbReference>
<accession>A0ACC5R765</accession>
<proteinExistence type="predicted"/>
<keyword evidence="1" id="KW-0547">Nucleotide-binding</keyword>
<protein>
    <submittedName>
        <fullName evidence="1">ATP-binding cassette domain-containing protein</fullName>
    </submittedName>
</protein>
<name>A0ACC5R765_9HYPH</name>
<evidence type="ECO:0000313" key="2">
    <source>
        <dbReference type="Proteomes" id="UP000616151"/>
    </source>
</evidence>
<reference evidence="1" key="1">
    <citation type="submission" date="2021-01" db="EMBL/GenBank/DDBJ databases">
        <authorList>
            <person name="Sun Q."/>
        </authorList>
    </citation>
    <scope>NUCLEOTIDE SEQUENCE</scope>
    <source>
        <strain evidence="1">YIM B02566</strain>
    </source>
</reference>
<keyword evidence="1" id="KW-0067">ATP-binding</keyword>
<gene>
    <name evidence="1" type="ORF">JHL16_19025</name>
</gene>